<dbReference type="AlphaFoldDB" id="A0A923I2U4"/>
<dbReference type="PROSITE" id="PS50931">
    <property type="entry name" value="HTH_LYSR"/>
    <property type="match status" value="1"/>
</dbReference>
<dbReference type="CDD" id="cd08422">
    <property type="entry name" value="PBP2_CrgA_like"/>
    <property type="match status" value="1"/>
</dbReference>
<gene>
    <name evidence="6" type="ORF">H8K47_15425</name>
</gene>
<keyword evidence="2" id="KW-0805">Transcription regulation</keyword>
<dbReference type="PANTHER" id="PTHR30537">
    <property type="entry name" value="HTH-TYPE TRANSCRIPTIONAL REGULATOR"/>
    <property type="match status" value="1"/>
</dbReference>
<dbReference type="GO" id="GO:0003700">
    <property type="term" value="F:DNA-binding transcription factor activity"/>
    <property type="evidence" value="ECO:0007669"/>
    <property type="project" value="InterPro"/>
</dbReference>
<dbReference type="PRINTS" id="PR00039">
    <property type="entry name" value="HTHLYSR"/>
</dbReference>
<keyword evidence="4" id="KW-0804">Transcription</keyword>
<dbReference type="PANTHER" id="PTHR30537:SF5">
    <property type="entry name" value="HTH-TYPE TRANSCRIPTIONAL ACTIVATOR TTDR-RELATED"/>
    <property type="match status" value="1"/>
</dbReference>
<evidence type="ECO:0000313" key="7">
    <source>
        <dbReference type="Proteomes" id="UP000612361"/>
    </source>
</evidence>
<comment type="caution">
    <text evidence="6">The sequence shown here is derived from an EMBL/GenBank/DDBJ whole genome shotgun (WGS) entry which is preliminary data.</text>
</comment>
<comment type="similarity">
    <text evidence="1">Belongs to the LysR transcriptional regulatory family.</text>
</comment>
<evidence type="ECO:0000256" key="4">
    <source>
        <dbReference type="ARBA" id="ARBA00023163"/>
    </source>
</evidence>
<evidence type="ECO:0000256" key="3">
    <source>
        <dbReference type="ARBA" id="ARBA00023125"/>
    </source>
</evidence>
<dbReference type="InterPro" id="IPR000847">
    <property type="entry name" value="LysR_HTH_N"/>
</dbReference>
<evidence type="ECO:0000256" key="2">
    <source>
        <dbReference type="ARBA" id="ARBA00023015"/>
    </source>
</evidence>
<proteinExistence type="inferred from homology"/>
<evidence type="ECO:0000313" key="6">
    <source>
        <dbReference type="EMBL" id="MBC3936758.1"/>
    </source>
</evidence>
<dbReference type="InterPro" id="IPR036388">
    <property type="entry name" value="WH-like_DNA-bd_sf"/>
</dbReference>
<dbReference type="InterPro" id="IPR058163">
    <property type="entry name" value="LysR-type_TF_proteobact-type"/>
</dbReference>
<dbReference type="SUPFAM" id="SSF53850">
    <property type="entry name" value="Periplasmic binding protein-like II"/>
    <property type="match status" value="1"/>
</dbReference>
<dbReference type="Pfam" id="PF00126">
    <property type="entry name" value="HTH_1"/>
    <property type="match status" value="1"/>
</dbReference>
<evidence type="ECO:0000259" key="5">
    <source>
        <dbReference type="PROSITE" id="PS50931"/>
    </source>
</evidence>
<dbReference type="InterPro" id="IPR005119">
    <property type="entry name" value="LysR_subst-bd"/>
</dbReference>
<protein>
    <submittedName>
        <fullName evidence="6">LysR family transcriptional regulator</fullName>
    </submittedName>
</protein>
<dbReference type="FunFam" id="1.10.10.10:FF:000001">
    <property type="entry name" value="LysR family transcriptional regulator"/>
    <property type="match status" value="1"/>
</dbReference>
<keyword evidence="3" id="KW-0238">DNA-binding</keyword>
<evidence type="ECO:0000256" key="1">
    <source>
        <dbReference type="ARBA" id="ARBA00009437"/>
    </source>
</evidence>
<dbReference type="InterPro" id="IPR036390">
    <property type="entry name" value="WH_DNA-bd_sf"/>
</dbReference>
<dbReference type="Proteomes" id="UP000612361">
    <property type="component" value="Unassembled WGS sequence"/>
</dbReference>
<sequence>MAVFAKVVQTQGFSRAARELNLTTSAVSRHIQRLEQHLGARLLVRTTRRLAPTELGQEVYACCCRIVEDAKDIETMSSRYQQSPQGKLRVSAPVTLGQIWLAPLLAEFSRIYPAVTVELSLLDRFVDMIEEGYDLVLRISKDMAPGLAVRPLQLMRYILIASPAYLDKHGKPTHPTQLVQHQFTLFGYADFDGDWYMRSAKDEQIHIRVHPTITVNNSTAMLSVVEQHGGISLLPDYVAANALKTGKVVRLLPDWEFEQNYAPRHIVVAYHPTRHLALKARVFIDFLHSHPFLHDDVRAVPRSEPPR</sequence>
<keyword evidence="7" id="KW-1185">Reference proteome</keyword>
<dbReference type="Gene3D" id="1.10.10.10">
    <property type="entry name" value="Winged helix-like DNA-binding domain superfamily/Winged helix DNA-binding domain"/>
    <property type="match status" value="1"/>
</dbReference>
<reference evidence="6" key="1">
    <citation type="submission" date="2020-08" db="EMBL/GenBank/DDBJ databases">
        <title>Novel species isolated from subtropical streams in China.</title>
        <authorList>
            <person name="Lu H."/>
        </authorList>
    </citation>
    <scope>NUCLEOTIDE SEQUENCE</scope>
    <source>
        <strain evidence="6">CY7W</strain>
    </source>
</reference>
<accession>A0A923I2U4</accession>
<feature type="domain" description="HTH lysR-type" evidence="5">
    <location>
        <begin position="1"/>
        <end position="53"/>
    </location>
</feature>
<name>A0A923I2U4_9BURK</name>
<dbReference type="EMBL" id="JACOGG010000020">
    <property type="protein sequence ID" value="MBC3936758.1"/>
    <property type="molecule type" value="Genomic_DNA"/>
</dbReference>
<organism evidence="6 7">
    <name type="scientific">Undibacterium rugosum</name>
    <dbReference type="NCBI Taxonomy" id="2762291"/>
    <lineage>
        <taxon>Bacteria</taxon>
        <taxon>Pseudomonadati</taxon>
        <taxon>Pseudomonadota</taxon>
        <taxon>Betaproteobacteria</taxon>
        <taxon>Burkholderiales</taxon>
        <taxon>Oxalobacteraceae</taxon>
        <taxon>Undibacterium</taxon>
    </lineage>
</organism>
<dbReference type="Gene3D" id="3.40.190.290">
    <property type="match status" value="1"/>
</dbReference>
<dbReference type="GO" id="GO:0003677">
    <property type="term" value="F:DNA binding"/>
    <property type="evidence" value="ECO:0007669"/>
    <property type="project" value="UniProtKB-KW"/>
</dbReference>
<dbReference type="SUPFAM" id="SSF46785">
    <property type="entry name" value="Winged helix' DNA-binding domain"/>
    <property type="match status" value="1"/>
</dbReference>
<dbReference type="Pfam" id="PF03466">
    <property type="entry name" value="LysR_substrate"/>
    <property type="match status" value="1"/>
</dbReference>